<proteinExistence type="predicted"/>
<dbReference type="OrthoDB" id="10636817at2759"/>
<sequence length="123" mass="13753">MRVSVASTAASLSSEEDNEKAISEADEMTSQRSRPFHEAQAQPVSKEALIRTTVLRSNAVDFTLKYAETVDMLEKSLRLKKPTRRRSVCGATEKWTASNDIDLRSEEAQLWLGIQSDGTDYVD</sequence>
<protein>
    <submittedName>
        <fullName evidence="2">Uncharacterized protein</fullName>
    </submittedName>
</protein>
<evidence type="ECO:0000313" key="3">
    <source>
        <dbReference type="Proteomes" id="UP000570595"/>
    </source>
</evidence>
<evidence type="ECO:0000313" key="2">
    <source>
        <dbReference type="EMBL" id="KAF4667360.1"/>
    </source>
</evidence>
<dbReference type="AlphaFoldDB" id="A0A7J6M878"/>
<accession>A0A7J6M878</accession>
<name>A0A7J6M878_PEROL</name>
<gene>
    <name evidence="2" type="ORF">FOZ61_008373</name>
</gene>
<feature type="compositionally biased region" description="Low complexity" evidence="1">
    <location>
        <begin position="1"/>
        <end position="13"/>
    </location>
</feature>
<reference evidence="2 3" key="1">
    <citation type="submission" date="2020-04" db="EMBL/GenBank/DDBJ databases">
        <title>Perkinsus olseni comparative genomics.</title>
        <authorList>
            <person name="Bogema D.R."/>
        </authorList>
    </citation>
    <scope>NUCLEOTIDE SEQUENCE [LARGE SCALE GENOMIC DNA]</scope>
    <source>
        <strain evidence="2">ATCC PRA-179</strain>
    </source>
</reference>
<evidence type="ECO:0000256" key="1">
    <source>
        <dbReference type="SAM" id="MobiDB-lite"/>
    </source>
</evidence>
<feature type="region of interest" description="Disordered" evidence="1">
    <location>
        <begin position="1"/>
        <end position="44"/>
    </location>
</feature>
<dbReference type="Proteomes" id="UP000570595">
    <property type="component" value="Unassembled WGS sequence"/>
</dbReference>
<organism evidence="2 3">
    <name type="scientific">Perkinsus olseni</name>
    <name type="common">Perkinsus atlanticus</name>
    <dbReference type="NCBI Taxonomy" id="32597"/>
    <lineage>
        <taxon>Eukaryota</taxon>
        <taxon>Sar</taxon>
        <taxon>Alveolata</taxon>
        <taxon>Perkinsozoa</taxon>
        <taxon>Perkinsea</taxon>
        <taxon>Perkinsida</taxon>
        <taxon>Perkinsidae</taxon>
        <taxon>Perkinsus</taxon>
    </lineage>
</organism>
<comment type="caution">
    <text evidence="2">The sequence shown here is derived from an EMBL/GenBank/DDBJ whole genome shotgun (WGS) entry which is preliminary data.</text>
</comment>
<dbReference type="EMBL" id="JABAHT010000055">
    <property type="protein sequence ID" value="KAF4667360.1"/>
    <property type="molecule type" value="Genomic_DNA"/>
</dbReference>